<dbReference type="InterPro" id="IPR057328">
    <property type="entry name" value="RNaseT2L_C"/>
</dbReference>
<evidence type="ECO:0000256" key="1">
    <source>
        <dbReference type="SAM" id="SignalP"/>
    </source>
</evidence>
<keyword evidence="1" id="KW-0732">Signal</keyword>
<evidence type="ECO:0000259" key="2">
    <source>
        <dbReference type="Pfam" id="PF25488"/>
    </source>
</evidence>
<dbReference type="Proteomes" id="UP001278766">
    <property type="component" value="Unassembled WGS sequence"/>
</dbReference>
<dbReference type="AlphaFoldDB" id="A0AAE0LTR6"/>
<dbReference type="EMBL" id="JAUEPN010000003">
    <property type="protein sequence ID" value="KAK3297243.1"/>
    <property type="molecule type" value="Genomic_DNA"/>
</dbReference>
<evidence type="ECO:0000313" key="4">
    <source>
        <dbReference type="Proteomes" id="UP001278766"/>
    </source>
</evidence>
<gene>
    <name evidence="3" type="ORF">B0H64DRAFT_372631</name>
</gene>
<reference evidence="3" key="1">
    <citation type="journal article" date="2023" name="Mol. Phylogenet. Evol.">
        <title>Genome-scale phylogeny and comparative genomics of the fungal order Sordariales.</title>
        <authorList>
            <person name="Hensen N."/>
            <person name="Bonometti L."/>
            <person name="Westerberg I."/>
            <person name="Brannstrom I.O."/>
            <person name="Guillou S."/>
            <person name="Cros-Aarteil S."/>
            <person name="Calhoun S."/>
            <person name="Haridas S."/>
            <person name="Kuo A."/>
            <person name="Mondo S."/>
            <person name="Pangilinan J."/>
            <person name="Riley R."/>
            <person name="LaButti K."/>
            <person name="Andreopoulos B."/>
            <person name="Lipzen A."/>
            <person name="Chen C."/>
            <person name="Yan M."/>
            <person name="Daum C."/>
            <person name="Ng V."/>
            <person name="Clum A."/>
            <person name="Steindorff A."/>
            <person name="Ohm R.A."/>
            <person name="Martin F."/>
            <person name="Silar P."/>
            <person name="Natvig D.O."/>
            <person name="Lalanne C."/>
            <person name="Gautier V."/>
            <person name="Ament-Velasquez S.L."/>
            <person name="Kruys A."/>
            <person name="Hutchinson M.I."/>
            <person name="Powell A.J."/>
            <person name="Barry K."/>
            <person name="Miller A.N."/>
            <person name="Grigoriev I.V."/>
            <person name="Debuchy R."/>
            <person name="Gladieux P."/>
            <person name="Hiltunen Thoren M."/>
            <person name="Johannesson H."/>
        </authorList>
    </citation>
    <scope>NUCLEOTIDE SEQUENCE</scope>
    <source>
        <strain evidence="3">CBS 168.71</strain>
    </source>
</reference>
<keyword evidence="4" id="KW-1185">Reference proteome</keyword>
<dbReference type="Pfam" id="PF25488">
    <property type="entry name" value="RNaseT2L_C"/>
    <property type="match status" value="1"/>
</dbReference>
<proteinExistence type="predicted"/>
<name>A0AAE0LTR6_9PEZI</name>
<feature type="signal peptide" evidence="1">
    <location>
        <begin position="1"/>
        <end position="21"/>
    </location>
</feature>
<comment type="caution">
    <text evidence="3">The sequence shown here is derived from an EMBL/GenBank/DDBJ whole genome shotgun (WGS) entry which is preliminary data.</text>
</comment>
<protein>
    <recommendedName>
        <fullName evidence="2">RNase T2-like C-terminal domain-containing protein</fullName>
    </recommendedName>
</protein>
<sequence length="169" mass="17742">MRPQPPLLLLSLLTTTTTTTAHPTTPRSTTGFTGRGQLRTLWNEGDHADLGCLTPAGLWTTDNAHCGTFTGTALGTSSLPTFTLTSAAGPCRIYGGRFTCGGGDAGVEFGIWPFPNSIPGKDCLRYGQYGLMASSGEGGPPAVGDPALEVHFVSYSEQGKYVWLTWAAV</sequence>
<dbReference type="GeneID" id="87839183"/>
<organism evidence="3 4">
    <name type="scientific">Chaetomium fimeti</name>
    <dbReference type="NCBI Taxonomy" id="1854472"/>
    <lineage>
        <taxon>Eukaryota</taxon>
        <taxon>Fungi</taxon>
        <taxon>Dikarya</taxon>
        <taxon>Ascomycota</taxon>
        <taxon>Pezizomycotina</taxon>
        <taxon>Sordariomycetes</taxon>
        <taxon>Sordariomycetidae</taxon>
        <taxon>Sordariales</taxon>
        <taxon>Chaetomiaceae</taxon>
        <taxon>Chaetomium</taxon>
    </lineage>
</organism>
<reference evidence="3" key="2">
    <citation type="submission" date="2023-06" db="EMBL/GenBank/DDBJ databases">
        <authorList>
            <consortium name="Lawrence Berkeley National Laboratory"/>
            <person name="Haridas S."/>
            <person name="Hensen N."/>
            <person name="Bonometti L."/>
            <person name="Westerberg I."/>
            <person name="Brannstrom I.O."/>
            <person name="Guillou S."/>
            <person name="Cros-Aarteil S."/>
            <person name="Calhoun S."/>
            <person name="Kuo A."/>
            <person name="Mondo S."/>
            <person name="Pangilinan J."/>
            <person name="Riley R."/>
            <person name="Labutti K."/>
            <person name="Andreopoulos B."/>
            <person name="Lipzen A."/>
            <person name="Chen C."/>
            <person name="Yanf M."/>
            <person name="Daum C."/>
            <person name="Ng V."/>
            <person name="Clum A."/>
            <person name="Steindorff A."/>
            <person name="Ohm R."/>
            <person name="Martin F."/>
            <person name="Silar P."/>
            <person name="Natvig D."/>
            <person name="Lalanne C."/>
            <person name="Gautier V."/>
            <person name="Ament-Velasquez S.L."/>
            <person name="Kruys A."/>
            <person name="Hutchinson M.I."/>
            <person name="Powell A.J."/>
            <person name="Barry K."/>
            <person name="Miller A.N."/>
            <person name="Grigoriev I.V."/>
            <person name="Debuchy R."/>
            <person name="Gladieux P."/>
            <person name="Thoren M.H."/>
            <person name="Johannesson H."/>
        </authorList>
    </citation>
    <scope>NUCLEOTIDE SEQUENCE</scope>
    <source>
        <strain evidence="3">CBS 168.71</strain>
    </source>
</reference>
<feature type="chain" id="PRO_5042211280" description="RNase T2-like C-terminal domain-containing protein" evidence="1">
    <location>
        <begin position="22"/>
        <end position="169"/>
    </location>
</feature>
<accession>A0AAE0LTR6</accession>
<evidence type="ECO:0000313" key="3">
    <source>
        <dbReference type="EMBL" id="KAK3297243.1"/>
    </source>
</evidence>
<feature type="domain" description="RNase T2-like C-terminal" evidence="2">
    <location>
        <begin position="32"/>
        <end position="105"/>
    </location>
</feature>
<dbReference type="RefSeq" id="XP_062660757.1">
    <property type="nucleotide sequence ID" value="XM_062802235.1"/>
</dbReference>